<dbReference type="EMBL" id="LCCW01000014">
    <property type="protein sequence ID" value="KKS42446.1"/>
    <property type="molecule type" value="Genomic_DNA"/>
</dbReference>
<dbReference type="Proteomes" id="UP000034516">
    <property type="component" value="Unassembled WGS sequence"/>
</dbReference>
<dbReference type="InterPro" id="IPR023885">
    <property type="entry name" value="4Fe4S-binding_SPASM_dom"/>
</dbReference>
<dbReference type="GO" id="GO:0016491">
    <property type="term" value="F:oxidoreductase activity"/>
    <property type="evidence" value="ECO:0007669"/>
    <property type="project" value="InterPro"/>
</dbReference>
<dbReference type="Gene3D" id="3.20.20.70">
    <property type="entry name" value="Aldolase class I"/>
    <property type="match status" value="1"/>
</dbReference>
<dbReference type="SFLD" id="SFLDG01072">
    <property type="entry name" value="dehydrogenase_like"/>
    <property type="match status" value="1"/>
</dbReference>
<comment type="cofactor">
    <cofactor evidence="1">
        <name>[4Fe-4S] cluster</name>
        <dbReference type="ChEBI" id="CHEBI:49883"/>
    </cofactor>
</comment>
<gene>
    <name evidence="8" type="ORF">UV02_C0014G0012</name>
</gene>
<evidence type="ECO:0000313" key="8">
    <source>
        <dbReference type="EMBL" id="KKS42446.1"/>
    </source>
</evidence>
<proteinExistence type="inferred from homology"/>
<dbReference type="SUPFAM" id="SSF102114">
    <property type="entry name" value="Radical SAM enzymes"/>
    <property type="match status" value="1"/>
</dbReference>
<dbReference type="AlphaFoldDB" id="A0A0G1B7Z4"/>
<evidence type="ECO:0000313" key="9">
    <source>
        <dbReference type="Proteomes" id="UP000034516"/>
    </source>
</evidence>
<name>A0A0G1B7Z4_9BACT</name>
<comment type="similarity">
    <text evidence="6">Belongs to the radical SAM superfamily. Anaerobic sulfatase-maturating enzyme family.</text>
</comment>
<dbReference type="InterPro" id="IPR058240">
    <property type="entry name" value="rSAM_sf"/>
</dbReference>
<protein>
    <submittedName>
        <fullName evidence="8">Radical SAM domain protein</fullName>
    </submittedName>
</protein>
<dbReference type="PANTHER" id="PTHR43273:SF3">
    <property type="entry name" value="ANAEROBIC SULFATASE-MATURATING ENZYME HOMOLOG ASLB-RELATED"/>
    <property type="match status" value="1"/>
</dbReference>
<dbReference type="SFLD" id="SFLDG01067">
    <property type="entry name" value="SPASM/twitch_domain_containing"/>
    <property type="match status" value="1"/>
</dbReference>
<evidence type="ECO:0000256" key="5">
    <source>
        <dbReference type="ARBA" id="ARBA00023014"/>
    </source>
</evidence>
<dbReference type="SFLD" id="SFLDG01386">
    <property type="entry name" value="main_SPASM_domain-containing"/>
    <property type="match status" value="1"/>
</dbReference>
<evidence type="ECO:0000256" key="3">
    <source>
        <dbReference type="ARBA" id="ARBA00022723"/>
    </source>
</evidence>
<feature type="domain" description="Radical SAM core" evidence="7">
    <location>
        <begin position="1"/>
        <end position="240"/>
    </location>
</feature>
<dbReference type="PROSITE" id="PS51918">
    <property type="entry name" value="RADICAL_SAM"/>
    <property type="match status" value="1"/>
</dbReference>
<evidence type="ECO:0000256" key="6">
    <source>
        <dbReference type="ARBA" id="ARBA00023601"/>
    </source>
</evidence>
<reference evidence="8 9" key="1">
    <citation type="journal article" date="2015" name="Nature">
        <title>rRNA introns, odd ribosomes, and small enigmatic genomes across a large radiation of phyla.</title>
        <authorList>
            <person name="Brown C.T."/>
            <person name="Hug L.A."/>
            <person name="Thomas B.C."/>
            <person name="Sharon I."/>
            <person name="Castelle C.J."/>
            <person name="Singh A."/>
            <person name="Wilkins M.J."/>
            <person name="Williams K.H."/>
            <person name="Banfield J.F."/>
        </authorList>
    </citation>
    <scope>NUCLEOTIDE SEQUENCE [LARGE SCALE GENOMIC DNA]</scope>
</reference>
<dbReference type="GO" id="GO:0046872">
    <property type="term" value="F:metal ion binding"/>
    <property type="evidence" value="ECO:0007669"/>
    <property type="project" value="UniProtKB-KW"/>
</dbReference>
<organism evidence="8 9">
    <name type="scientific">Candidatus Kuenenbacteria bacterium GW2011_GWA2_42_15</name>
    <dbReference type="NCBI Taxonomy" id="1618677"/>
    <lineage>
        <taxon>Bacteria</taxon>
        <taxon>Candidatus Kueneniibacteriota</taxon>
    </lineage>
</organism>
<dbReference type="SFLD" id="SFLDS00029">
    <property type="entry name" value="Radical_SAM"/>
    <property type="match status" value="1"/>
</dbReference>
<dbReference type="InterPro" id="IPR013785">
    <property type="entry name" value="Aldolase_TIM"/>
</dbReference>
<dbReference type="InterPro" id="IPR007197">
    <property type="entry name" value="rSAM"/>
</dbReference>
<evidence type="ECO:0000256" key="4">
    <source>
        <dbReference type="ARBA" id="ARBA00023004"/>
    </source>
</evidence>
<dbReference type="SFLD" id="SFLDG01384">
    <property type="entry name" value="thioether_bond_formation_requi"/>
    <property type="match status" value="1"/>
</dbReference>
<sequence>MPKSLSVAIVKPVDGKCNLRCQYCYMWRYSNCARADEGCSKMNFATLKLLIDFFCSGQQDIEFIWHGGEPLLAGISFYRQVVEYQQKWLDRGKNIANFVQTNATLVNRNWARFFAENKFVAGVSLDGPAEYHNLVRCYKNSQKSFTATMRGISILKEASVFNGVSCCVSDINYKHPMEILEFFIKNDIKSLKFLRVKGQDSHGNPYPHSISQQAYLEFLLSVLNRWIEIDDVDIEIRDLKSIIDLMLGGEFRECVYMGRCDIFATVYSDGSIYSCDALPKTREFYFGRVNQPVKDIRKSANLLKLIRMINIHKKFCGACEYFKICKSGCLQDYLPDLLRGGNSSCGDLKRYYTTVRSKLLEYDLL</sequence>
<dbReference type="GO" id="GO:0051536">
    <property type="term" value="F:iron-sulfur cluster binding"/>
    <property type="evidence" value="ECO:0007669"/>
    <property type="project" value="UniProtKB-KW"/>
</dbReference>
<dbReference type="InterPro" id="IPR023867">
    <property type="entry name" value="Sulphatase_maturase_rSAM"/>
</dbReference>
<dbReference type="Pfam" id="PF04055">
    <property type="entry name" value="Radical_SAM"/>
    <property type="match status" value="1"/>
</dbReference>
<keyword evidence="2" id="KW-0949">S-adenosyl-L-methionine</keyword>
<keyword evidence="3" id="KW-0479">Metal-binding</keyword>
<comment type="caution">
    <text evidence="8">The sequence shown here is derived from an EMBL/GenBank/DDBJ whole genome shotgun (WGS) entry which is preliminary data.</text>
</comment>
<dbReference type="PANTHER" id="PTHR43273">
    <property type="entry name" value="ANAEROBIC SULFATASE-MATURATING ENZYME HOMOLOG ASLB-RELATED"/>
    <property type="match status" value="1"/>
</dbReference>
<evidence type="ECO:0000256" key="1">
    <source>
        <dbReference type="ARBA" id="ARBA00001966"/>
    </source>
</evidence>
<evidence type="ECO:0000259" key="7">
    <source>
        <dbReference type="PROSITE" id="PS51918"/>
    </source>
</evidence>
<dbReference type="NCBIfam" id="TIGR04085">
    <property type="entry name" value="rSAM_more_4Fe4S"/>
    <property type="match status" value="1"/>
</dbReference>
<accession>A0A0G1B7Z4</accession>
<dbReference type="CDD" id="cd01335">
    <property type="entry name" value="Radical_SAM"/>
    <property type="match status" value="1"/>
</dbReference>
<evidence type="ECO:0000256" key="2">
    <source>
        <dbReference type="ARBA" id="ARBA00022691"/>
    </source>
</evidence>
<keyword evidence="4" id="KW-0408">Iron</keyword>
<keyword evidence="5" id="KW-0411">Iron-sulfur</keyword>